<organism evidence="3">
    <name type="scientific">Chrysopa pallens</name>
    <name type="common">Green lacewing</name>
    <name type="synonym">Hemerobius pallens</name>
    <dbReference type="NCBI Taxonomy" id="417485"/>
    <lineage>
        <taxon>Eukaryota</taxon>
        <taxon>Metazoa</taxon>
        <taxon>Ecdysozoa</taxon>
        <taxon>Arthropoda</taxon>
        <taxon>Hexapoda</taxon>
        <taxon>Insecta</taxon>
        <taxon>Pterygota</taxon>
        <taxon>Neoptera</taxon>
        <taxon>Endopterygota</taxon>
        <taxon>Neuroptera</taxon>
        <taxon>Hemerobiiformia</taxon>
        <taxon>Chrysopidae</taxon>
        <taxon>Chrysopinae</taxon>
        <taxon>Chrysopa</taxon>
    </lineage>
</organism>
<evidence type="ECO:0000256" key="2">
    <source>
        <dbReference type="SAM" id="SignalP"/>
    </source>
</evidence>
<dbReference type="InterPro" id="IPR005055">
    <property type="entry name" value="A10/PebIII"/>
</dbReference>
<dbReference type="PANTHER" id="PTHR11257">
    <property type="entry name" value="CHEMOSENSORY PROTEIN-RELATED"/>
    <property type="match status" value="1"/>
</dbReference>
<sequence>MKYTLLFVFVGLAAIVYAVPRPDEEKYASKYDNINIKELLGNKRLVENYIDCVESKAKCTPEGEELKKHFQDAINNCCEKCTEKQKEGVKEVWAHLEKEQPEKLKELKAKYDPDGTKEKECKEKHGL</sequence>
<keyword evidence="2" id="KW-0732">Signal</keyword>
<name>A0A0R8P0H8_CHRPA</name>
<feature type="signal peptide" evidence="2">
    <location>
        <begin position="1"/>
        <end position="18"/>
    </location>
</feature>
<dbReference type="SUPFAM" id="SSF100910">
    <property type="entry name" value="Chemosensory protein Csp2"/>
    <property type="match status" value="1"/>
</dbReference>
<evidence type="ECO:0000256" key="1">
    <source>
        <dbReference type="SAM" id="MobiDB-lite"/>
    </source>
</evidence>
<reference evidence="3" key="1">
    <citation type="submission" date="2014-10" db="EMBL/GenBank/DDBJ databases">
        <title>Identification and comparison of genes expressed in the antennae of Chrysopa pallens and Chrysoperla sinica.</title>
        <authorList>
            <person name="Li Z."/>
        </authorList>
    </citation>
    <scope>NUCLEOTIDE SEQUENCE</scope>
</reference>
<feature type="chain" id="PRO_5006587772" evidence="2">
    <location>
        <begin position="19"/>
        <end position="127"/>
    </location>
</feature>
<dbReference type="Pfam" id="PF03392">
    <property type="entry name" value="OS-D"/>
    <property type="match status" value="1"/>
</dbReference>
<dbReference type="Gene3D" id="1.10.2080.10">
    <property type="entry name" value="Insect odorant-binding protein A10/Ejaculatory bulb-specific protein 3"/>
    <property type="match status" value="1"/>
</dbReference>
<feature type="region of interest" description="Disordered" evidence="1">
    <location>
        <begin position="108"/>
        <end position="127"/>
    </location>
</feature>
<dbReference type="InterPro" id="IPR036682">
    <property type="entry name" value="OS_D_A10/PebIII_sf"/>
</dbReference>
<accession>A0A0R8P0H8</accession>
<evidence type="ECO:0000313" key="3">
    <source>
        <dbReference type="EMBL" id="AKW47182.1"/>
    </source>
</evidence>
<proteinExistence type="evidence at transcript level"/>
<dbReference type="EMBL" id="KP082890">
    <property type="protein sequence ID" value="AKW47182.1"/>
    <property type="molecule type" value="mRNA"/>
</dbReference>
<dbReference type="AlphaFoldDB" id="A0A0R8P0H8"/>
<protein>
    <submittedName>
        <fullName evidence="3">Chemosensory protein 2</fullName>
    </submittedName>
</protein>
<dbReference type="PANTHER" id="PTHR11257:SF12">
    <property type="entry name" value="EJACULATORY BULB-SPECIFIC PROTEIN 3-RELATED"/>
    <property type="match status" value="1"/>
</dbReference>